<evidence type="ECO:0000256" key="5">
    <source>
        <dbReference type="ARBA" id="ARBA00022786"/>
    </source>
</evidence>
<keyword evidence="5 6" id="KW-0833">Ubl conjugation pathway</keyword>
<dbReference type="GO" id="GO:0061630">
    <property type="term" value="F:ubiquitin protein ligase activity"/>
    <property type="evidence" value="ECO:0007669"/>
    <property type="project" value="UniProtKB-EC"/>
</dbReference>
<dbReference type="PANTHER" id="PTHR45670">
    <property type="entry name" value="E3 UBIQUITIN-PROTEIN LIGASE TRIP12"/>
    <property type="match status" value="1"/>
</dbReference>
<feature type="compositionally biased region" description="Polar residues" evidence="7">
    <location>
        <begin position="933"/>
        <end position="958"/>
    </location>
</feature>
<dbReference type="PROSITE" id="PS50237">
    <property type="entry name" value="HECT"/>
    <property type="match status" value="1"/>
</dbReference>
<feature type="compositionally biased region" description="Basic and acidic residues" evidence="7">
    <location>
        <begin position="910"/>
        <end position="919"/>
    </location>
</feature>
<comment type="caution">
    <text evidence="9">The sequence shown here is derived from an EMBL/GenBank/DDBJ whole genome shotgun (WGS) entry which is preliminary data.</text>
</comment>
<keyword evidence="4" id="KW-0808">Transferase</keyword>
<comment type="similarity">
    <text evidence="2">Belongs to the UPL family. K-HECT subfamily.</text>
</comment>
<dbReference type="Pfam" id="PF25579">
    <property type="entry name" value="TPR_TRIP12_N"/>
    <property type="match status" value="1"/>
</dbReference>
<dbReference type="SUPFAM" id="SSF56204">
    <property type="entry name" value="Hect, E3 ligase catalytic domain"/>
    <property type="match status" value="1"/>
</dbReference>
<keyword evidence="10" id="KW-1185">Reference proteome</keyword>
<dbReference type="GO" id="GO:0043161">
    <property type="term" value="P:proteasome-mediated ubiquitin-dependent protein catabolic process"/>
    <property type="evidence" value="ECO:0007669"/>
    <property type="project" value="TreeGrafter"/>
</dbReference>
<dbReference type="InterPro" id="IPR011989">
    <property type="entry name" value="ARM-like"/>
</dbReference>
<dbReference type="PANTHER" id="PTHR45670:SF1">
    <property type="entry name" value="E3 UBIQUITIN-PROTEIN LIGASE HECTD1"/>
    <property type="match status" value="1"/>
</dbReference>
<dbReference type="InterPro" id="IPR035983">
    <property type="entry name" value="Hect_E3_ubiquitin_ligase"/>
</dbReference>
<evidence type="ECO:0000256" key="4">
    <source>
        <dbReference type="ARBA" id="ARBA00022679"/>
    </source>
</evidence>
<sequence>MAELVRSSATHRDRPGGFSFGAMAGLLSGQPNQLKSLLASLREPDPSVQLIALNELATTLSMSTEESLAGYIQTDAFVAELVSIMRGPNAFGEENPDMMLLACRCLANLMEALPSATANVTYGGAIPVLCQKLLEIQFIDLAEQALSTLEKISKDYPSSIVREGGMTACLTYLDFFSTNVQRIAVNTAANCARNIPIDCFAMVRDVVPTLRNVILGTDAKVVEAGCLSLTRLVESFRNSPEKLEQLLNSDVLATIIKILLPEEQSGTNVPEYIKTKFLHILSLGAKVSRNIATQLLLQNLTRVLYQLLTGLSTPVSSSELKQNSVLVLQALIHLSRDQVTEILTLISEVLPGLPHGENYADLTFKELGNNDSRSSDFELRCSSEYEQFVTVMLPTLIDIYNSTVDTVLRKTTLVALQKICHNLDQVVLRRVVNDVPLAVFITSVLGAHDLELVLSGARLATMLLERLADVYAGKLASEGSVAELDLLTTKFGFLASRGVPKVPSDIQKTNKQVSMSDQMLSSTEPNRNSTLPEQPTEEEELDQEDEHDETQEEEEEEEEDEDEDEFTDHDDDDENEDENDEGEDDEDDVDPADIENDQELVINPSSQHGSDQTDTTMDFALLEHSQNNSHTGQPASPQDLSSTADLISILIGKQAVQFKAVYGKIADGFTSQNDTIQHLSLIAIGMRLPNVGDSYMEFAKILCSDAEVSSYNLKASGVLSALLQSLNGPDKQQNRTLFLELCMTNSSYCVLVLKLQELLSRAENFAVASTSISDEKRSANVLARQLRLKLVADETSDIPRPYRNLMVSIHAIATLKALDDYLRPRLMAVSNTSGAQRSSHSSTPTSASPDNAGSLGRAPDGLQGALAQLAAAGTTLPESIRDRLASLGVDPASFGSDIKNSRADNILQSTKDDSEKNPDTTDTVSLEVAPEDVQSSASAAVESPGTSTKNSTVESVINSASRRSSRTTSSKGQETQERVSKTSKGPMSYAAALSTAPKDWHIQFEVNGAVVPYETTIFGAIHGSLAIGDASTHGRPSSSVYQINFKKVQGPAPTANSALVELPNFDRIPRSIGEETEAASILQLLNVLYSMNSNWGDLLHDKSSIVVQTLPNSSFLNTKLTAKLNRQLDEPLIVASQCLPLWSQELPRHYPFLFPFETRYLFLQSTSFGYSRSMTRWQAAAKKDRADSRSFLGRLQRQKVRISRPRMLESAMKVMELYGSSPSILEVEYFDEVGTGLGPTLEFYSTVSREISRKKLSLWRDYSSSSQTEYVFSQNGLFPKPLPAFENEQNLETTKKSLLLFKTIGTFVARSMIDSRLIDIPFNPTFFRFLNSASSLPPTIGAIYGIDKDLAKSLSLVNKFALAYQDLVAKLGHAHTDLSALATNIVLDGVRVEDLGLDFTYPGSPELELIDNGAQTDVTIFNVSTYLETVVDFTIGSGVLRQLQAFEEGFTQVFPYTALRAFTAQELTMFFGRSKEDWSPAILMDSIKADHGYTMDSSTIRNLVLVLSELNETDRREFLQFMTGSPKLPIGGFKSLTPQFTVVCKPHEAPMSADDYLPSVMTCVNYLKMPDYSSIEVLRSKLFTAMREGGGSFHLS</sequence>
<dbReference type="EMBL" id="CAHR02000067">
    <property type="protein sequence ID" value="CCG82029.1"/>
    <property type="molecule type" value="Genomic_DNA"/>
</dbReference>
<dbReference type="Proteomes" id="UP000013776">
    <property type="component" value="Unassembled WGS sequence"/>
</dbReference>
<dbReference type="InterPro" id="IPR057948">
    <property type="entry name" value="TPR_TRIP12_N"/>
</dbReference>
<feature type="region of interest" description="Disordered" evidence="7">
    <location>
        <begin position="831"/>
        <end position="860"/>
    </location>
</feature>
<evidence type="ECO:0000256" key="2">
    <source>
        <dbReference type="ARBA" id="ARBA00006331"/>
    </source>
</evidence>
<dbReference type="InterPro" id="IPR045322">
    <property type="entry name" value="HECTD1/TRIP12-like"/>
</dbReference>
<protein>
    <recommendedName>
        <fullName evidence="3">HECT-type E3 ubiquitin transferase</fullName>
        <ecNumber evidence="3">2.3.2.26</ecNumber>
    </recommendedName>
</protein>
<evidence type="ECO:0000256" key="6">
    <source>
        <dbReference type="PROSITE-ProRule" id="PRU00104"/>
    </source>
</evidence>
<dbReference type="InterPro" id="IPR000569">
    <property type="entry name" value="HECT_dom"/>
</dbReference>
<dbReference type="SUPFAM" id="SSF48371">
    <property type="entry name" value="ARM repeat"/>
    <property type="match status" value="1"/>
</dbReference>
<feature type="compositionally biased region" description="Low complexity" evidence="7">
    <location>
        <begin position="959"/>
        <end position="970"/>
    </location>
</feature>
<feature type="domain" description="HECT" evidence="8">
    <location>
        <begin position="1238"/>
        <end position="1596"/>
    </location>
</feature>
<feature type="active site" description="Glycyl thioester intermediate" evidence="6">
    <location>
        <position position="1563"/>
    </location>
</feature>
<dbReference type="Gene3D" id="1.25.10.10">
    <property type="entry name" value="Leucine-rich Repeat Variant"/>
    <property type="match status" value="1"/>
</dbReference>
<feature type="region of interest" description="Disordered" evidence="7">
    <location>
        <begin position="891"/>
        <end position="987"/>
    </location>
</feature>
<organism evidence="9 10">
    <name type="scientific">Taphrina deformans (strain PYCC 5710 / ATCC 11124 / CBS 356.35 / IMI 108563 / JCM 9778 / NBRC 8474)</name>
    <name type="common">Peach leaf curl fungus</name>
    <name type="synonym">Lalaria deformans</name>
    <dbReference type="NCBI Taxonomy" id="1097556"/>
    <lineage>
        <taxon>Eukaryota</taxon>
        <taxon>Fungi</taxon>
        <taxon>Dikarya</taxon>
        <taxon>Ascomycota</taxon>
        <taxon>Taphrinomycotina</taxon>
        <taxon>Taphrinomycetes</taxon>
        <taxon>Taphrinales</taxon>
        <taxon>Taphrinaceae</taxon>
        <taxon>Taphrina</taxon>
    </lineage>
</organism>
<keyword evidence="9" id="KW-0436">Ligase</keyword>
<dbReference type="GO" id="GO:0016874">
    <property type="term" value="F:ligase activity"/>
    <property type="evidence" value="ECO:0007669"/>
    <property type="project" value="UniProtKB-KW"/>
</dbReference>
<dbReference type="Gene3D" id="3.90.1750.10">
    <property type="entry name" value="Hect, E3 ligase catalytic domains"/>
    <property type="match status" value="1"/>
</dbReference>
<evidence type="ECO:0000259" key="8">
    <source>
        <dbReference type="PROSITE" id="PS50237"/>
    </source>
</evidence>
<name>R4X8Q7_TAPDE</name>
<proteinExistence type="inferred from homology"/>
<reference evidence="9 10" key="1">
    <citation type="journal article" date="2013" name="MBio">
        <title>Genome sequencing of the plant pathogen Taphrina deformans, the causal agent of peach leaf curl.</title>
        <authorList>
            <person name="Cisse O.H."/>
            <person name="Almeida J.M.G.C.F."/>
            <person name="Fonseca A."/>
            <person name="Kumar A.A."/>
            <person name="Salojaervi J."/>
            <person name="Overmyer K."/>
            <person name="Hauser P.M."/>
            <person name="Pagni M."/>
        </authorList>
    </citation>
    <scope>NUCLEOTIDE SEQUENCE [LARGE SCALE GENOMIC DNA]</scope>
    <source>
        <strain evidence="10">PYCC 5710 / ATCC 11124 / CBS 356.35 / IMI 108563 / JCM 9778 / NBRC 8474</strain>
    </source>
</reference>
<dbReference type="EC" id="2.3.2.26" evidence="3"/>
<gene>
    <name evidence="9" type="ORF">TAPDE_001948</name>
</gene>
<dbReference type="Pfam" id="PF00632">
    <property type="entry name" value="HECT"/>
    <property type="match status" value="1"/>
</dbReference>
<dbReference type="eggNOG" id="KOG0168">
    <property type="taxonomic scope" value="Eukaryota"/>
</dbReference>
<feature type="compositionally biased region" description="Polar residues" evidence="7">
    <location>
        <begin position="506"/>
        <end position="531"/>
    </location>
</feature>
<evidence type="ECO:0000313" key="9">
    <source>
        <dbReference type="EMBL" id="CCG82029.1"/>
    </source>
</evidence>
<dbReference type="SMART" id="SM00119">
    <property type="entry name" value="HECTc"/>
    <property type="match status" value="1"/>
</dbReference>
<evidence type="ECO:0000256" key="7">
    <source>
        <dbReference type="SAM" id="MobiDB-lite"/>
    </source>
</evidence>
<dbReference type="VEuPathDB" id="FungiDB:TAPDE_001948"/>
<dbReference type="InterPro" id="IPR016024">
    <property type="entry name" value="ARM-type_fold"/>
</dbReference>
<dbReference type="STRING" id="1097556.R4X8Q7"/>
<feature type="compositionally biased region" description="Low complexity" evidence="7">
    <location>
        <begin position="838"/>
        <end position="849"/>
    </location>
</feature>
<accession>R4X8Q7</accession>
<evidence type="ECO:0000313" key="10">
    <source>
        <dbReference type="Proteomes" id="UP000013776"/>
    </source>
</evidence>
<comment type="catalytic activity">
    <reaction evidence="1">
        <text>S-ubiquitinyl-[E2 ubiquitin-conjugating enzyme]-L-cysteine + [acceptor protein]-L-lysine = [E2 ubiquitin-conjugating enzyme]-L-cysteine + N(6)-ubiquitinyl-[acceptor protein]-L-lysine.</text>
        <dbReference type="EC" id="2.3.2.26"/>
    </reaction>
</comment>
<evidence type="ECO:0000256" key="3">
    <source>
        <dbReference type="ARBA" id="ARBA00012485"/>
    </source>
</evidence>
<dbReference type="GO" id="GO:0016607">
    <property type="term" value="C:nuclear speck"/>
    <property type="evidence" value="ECO:0007669"/>
    <property type="project" value="TreeGrafter"/>
</dbReference>
<feature type="compositionally biased region" description="Acidic residues" evidence="7">
    <location>
        <begin position="535"/>
        <end position="591"/>
    </location>
</feature>
<dbReference type="Gene3D" id="3.30.2410.10">
    <property type="entry name" value="Hect, E3 ligase catalytic domain"/>
    <property type="match status" value="1"/>
</dbReference>
<feature type="region of interest" description="Disordered" evidence="7">
    <location>
        <begin position="502"/>
        <end position="591"/>
    </location>
</feature>
<dbReference type="OrthoDB" id="423283at2759"/>
<evidence type="ECO:0000256" key="1">
    <source>
        <dbReference type="ARBA" id="ARBA00000885"/>
    </source>
</evidence>
<dbReference type="eggNOG" id="KOG0170">
    <property type="taxonomic scope" value="Eukaryota"/>
</dbReference>
<dbReference type="GO" id="GO:0000209">
    <property type="term" value="P:protein polyubiquitination"/>
    <property type="evidence" value="ECO:0007669"/>
    <property type="project" value="TreeGrafter"/>
</dbReference>